<dbReference type="Gene3D" id="1.10.150.20">
    <property type="entry name" value="5' to 3' exonuclease, C-terminal subdomain"/>
    <property type="match status" value="1"/>
</dbReference>
<dbReference type="SUPFAM" id="SSF53098">
    <property type="entry name" value="Ribonuclease H-like"/>
    <property type="match status" value="1"/>
</dbReference>
<evidence type="ECO:0000259" key="2">
    <source>
        <dbReference type="Pfam" id="PF13482"/>
    </source>
</evidence>
<evidence type="ECO:0000313" key="4">
    <source>
        <dbReference type="Proteomes" id="UP000199076"/>
    </source>
</evidence>
<evidence type="ECO:0000256" key="1">
    <source>
        <dbReference type="SAM" id="MobiDB-lite"/>
    </source>
</evidence>
<protein>
    <submittedName>
        <fullName evidence="3">RecB family nuclease, putative, TM0106 family</fullName>
    </submittedName>
</protein>
<dbReference type="GO" id="GO:0003676">
    <property type="term" value="F:nucleic acid binding"/>
    <property type="evidence" value="ECO:0007669"/>
    <property type="project" value="InterPro"/>
</dbReference>
<dbReference type="Gene3D" id="3.30.420.10">
    <property type="entry name" value="Ribonuclease H-like superfamily/Ribonuclease H"/>
    <property type="match status" value="1"/>
</dbReference>
<dbReference type="AlphaFoldDB" id="A0A1G7T0F7"/>
<dbReference type="Pfam" id="PF13482">
    <property type="entry name" value="RNase_H_2"/>
    <property type="match status" value="1"/>
</dbReference>
<feature type="region of interest" description="Disordered" evidence="1">
    <location>
        <begin position="511"/>
        <end position="532"/>
    </location>
</feature>
<dbReference type="OrthoDB" id="50367at2157"/>
<feature type="domain" description="YprB ribonuclease H-like" evidence="2">
    <location>
        <begin position="324"/>
        <end position="505"/>
    </location>
</feature>
<feature type="compositionally biased region" description="Polar residues" evidence="1">
    <location>
        <begin position="522"/>
        <end position="532"/>
    </location>
</feature>
<dbReference type="STRING" id="660518.SAMN05216218_12123"/>
<organism evidence="3 4">
    <name type="scientific">Halorientalis regularis</name>
    <dbReference type="NCBI Taxonomy" id="660518"/>
    <lineage>
        <taxon>Archaea</taxon>
        <taxon>Methanobacteriati</taxon>
        <taxon>Methanobacteriota</taxon>
        <taxon>Stenosarchaea group</taxon>
        <taxon>Halobacteria</taxon>
        <taxon>Halobacteriales</taxon>
        <taxon>Haloarculaceae</taxon>
        <taxon>Halorientalis</taxon>
    </lineage>
</organism>
<dbReference type="Proteomes" id="UP000199076">
    <property type="component" value="Unassembled WGS sequence"/>
</dbReference>
<dbReference type="InterPro" id="IPR012337">
    <property type="entry name" value="RNaseH-like_sf"/>
</dbReference>
<dbReference type="RefSeq" id="WP_092695223.1">
    <property type="nucleotide sequence ID" value="NZ_FNBK01000021.1"/>
</dbReference>
<dbReference type="EMBL" id="FNBK01000021">
    <property type="protein sequence ID" value="SDG28139.1"/>
    <property type="molecule type" value="Genomic_DNA"/>
</dbReference>
<sequence length="532" mass="56234">MLPEHLPSSDTPSLELLVVPGAAVREYDADPTVADAVSATDADAVLPVPPHENVVAQRLLHAVEQPVLRADRGMRPSTVATPDGELVVVVAPAPAPDTLPETPADLGPAETTPRRVVVVSNAFEMRVVPRNRETVLDGLAAYLAEIPDAWQPSPDDSAETPAVVHASTMVEAGHTTTQQLPAAAAGRQSGTGSRTADPPGSAAEVSVDVLGVGQASNMGAAADTTSHDLLHTTLYASGHVTTTPLDPGSFGLHAVEQVGDARADTLRSHGVRTVTQLRDMSVDAVANTLDTGQATARTVTTSAEALTTGTIVRTSAASLPDDPVFIDIETDGLGASVAWLVGVLDGGSDSDAYYPFRQQTPGDPTAHLEGFATWLQGISRSRPLVAWNGYGFDFDILTEQFREHCPDRLEEWESRRTFDPLYWARNSDNAVLPGRSNRLEAVAEAIGWEPQTSGVDGETAATIYTRWRDAATTADPGEDIPEPDWGRLEAYCEDDVRALATIYEAIGDAPLRTAGGEDDVSTGRQGSLSDFS</sequence>
<dbReference type="InterPro" id="IPR038720">
    <property type="entry name" value="YprB_RNase_H-like_dom"/>
</dbReference>
<gene>
    <name evidence="3" type="ORF">SAMN05216218_12123</name>
</gene>
<evidence type="ECO:0000313" key="3">
    <source>
        <dbReference type="EMBL" id="SDG28139.1"/>
    </source>
</evidence>
<dbReference type="InterPro" id="IPR036397">
    <property type="entry name" value="RNaseH_sf"/>
</dbReference>
<name>A0A1G7T0F7_9EURY</name>
<proteinExistence type="predicted"/>
<feature type="region of interest" description="Disordered" evidence="1">
    <location>
        <begin position="177"/>
        <end position="202"/>
    </location>
</feature>
<reference evidence="4" key="1">
    <citation type="submission" date="2016-10" db="EMBL/GenBank/DDBJ databases">
        <authorList>
            <person name="Varghese N."/>
            <person name="Submissions S."/>
        </authorList>
    </citation>
    <scope>NUCLEOTIDE SEQUENCE [LARGE SCALE GENOMIC DNA]</scope>
    <source>
        <strain evidence="4">IBRC-M 10760</strain>
    </source>
</reference>
<accession>A0A1G7T0F7</accession>
<keyword evidence="4" id="KW-1185">Reference proteome</keyword>